<comment type="caution">
    <text evidence="2">The sequence shown here is derived from an EMBL/GenBank/DDBJ whole genome shotgun (WGS) entry which is preliminary data.</text>
</comment>
<sequence length="102" mass="11236">MSVSKRGYTTVKRNIQVNKGPATTQEFTLKRNGQSLDEAGTELEEVKMDDKKPVPVSLVIGLTIVCLISLMLALVLAIMLAKKYRGGNNITQTEYSQVHTDP</sequence>
<dbReference type="EMBL" id="MU826829">
    <property type="protein sequence ID" value="KAJ7373982.1"/>
    <property type="molecule type" value="Genomic_DNA"/>
</dbReference>
<dbReference type="AlphaFoldDB" id="A0A9W9Z2L2"/>
<name>A0A9W9Z2L2_9CNID</name>
<reference evidence="2" key="1">
    <citation type="submission" date="2023-01" db="EMBL/GenBank/DDBJ databases">
        <title>Genome assembly of the deep-sea coral Lophelia pertusa.</title>
        <authorList>
            <person name="Herrera S."/>
            <person name="Cordes E."/>
        </authorList>
    </citation>
    <scope>NUCLEOTIDE SEQUENCE</scope>
    <source>
        <strain evidence="2">USNM1676648</strain>
        <tissue evidence="2">Polyp</tissue>
    </source>
</reference>
<evidence type="ECO:0000256" key="1">
    <source>
        <dbReference type="SAM" id="Phobius"/>
    </source>
</evidence>
<keyword evidence="3" id="KW-1185">Reference proteome</keyword>
<organism evidence="2 3">
    <name type="scientific">Desmophyllum pertusum</name>
    <dbReference type="NCBI Taxonomy" id="174260"/>
    <lineage>
        <taxon>Eukaryota</taxon>
        <taxon>Metazoa</taxon>
        <taxon>Cnidaria</taxon>
        <taxon>Anthozoa</taxon>
        <taxon>Hexacorallia</taxon>
        <taxon>Scleractinia</taxon>
        <taxon>Caryophylliina</taxon>
        <taxon>Caryophylliidae</taxon>
        <taxon>Desmophyllum</taxon>
    </lineage>
</organism>
<evidence type="ECO:0000313" key="3">
    <source>
        <dbReference type="Proteomes" id="UP001163046"/>
    </source>
</evidence>
<keyword evidence="1" id="KW-0472">Membrane</keyword>
<protein>
    <submittedName>
        <fullName evidence="2">Uncharacterized protein</fullName>
    </submittedName>
</protein>
<keyword evidence="1" id="KW-0812">Transmembrane</keyword>
<gene>
    <name evidence="2" type="ORF">OS493_009310</name>
</gene>
<keyword evidence="1" id="KW-1133">Transmembrane helix</keyword>
<evidence type="ECO:0000313" key="2">
    <source>
        <dbReference type="EMBL" id="KAJ7373982.1"/>
    </source>
</evidence>
<dbReference type="Proteomes" id="UP001163046">
    <property type="component" value="Unassembled WGS sequence"/>
</dbReference>
<feature type="transmembrane region" description="Helical" evidence="1">
    <location>
        <begin position="58"/>
        <end position="81"/>
    </location>
</feature>
<proteinExistence type="predicted"/>
<accession>A0A9W9Z2L2</accession>